<keyword evidence="1" id="KW-1133">Transmembrane helix</keyword>
<evidence type="ECO:0000313" key="2">
    <source>
        <dbReference type="EMBL" id="KAF2118793.1"/>
    </source>
</evidence>
<feature type="non-terminal residue" evidence="2">
    <location>
        <position position="1"/>
    </location>
</feature>
<dbReference type="Proteomes" id="UP000799770">
    <property type="component" value="Unassembled WGS sequence"/>
</dbReference>
<feature type="transmembrane region" description="Helical" evidence="1">
    <location>
        <begin position="229"/>
        <end position="246"/>
    </location>
</feature>
<evidence type="ECO:0000313" key="3">
    <source>
        <dbReference type="Proteomes" id="UP000799770"/>
    </source>
</evidence>
<proteinExistence type="predicted"/>
<dbReference type="EMBL" id="ML977316">
    <property type="protein sequence ID" value="KAF2118793.1"/>
    <property type="molecule type" value="Genomic_DNA"/>
</dbReference>
<feature type="non-terminal residue" evidence="2">
    <location>
        <position position="336"/>
    </location>
</feature>
<dbReference type="OrthoDB" id="1937642at2759"/>
<keyword evidence="3" id="KW-1185">Reference proteome</keyword>
<keyword evidence="1" id="KW-0812">Transmembrane</keyword>
<feature type="transmembrane region" description="Helical" evidence="1">
    <location>
        <begin position="150"/>
        <end position="171"/>
    </location>
</feature>
<sequence>IISNLLILGGDQVHKALANVAGTELAHFNVPFSFGWLAQAVSAIGPVVAGQRNILPKPDVDSLVMNMGSGQSRKNQSFLLSRLLRDLEKRAGPAIGSLQITVLESTGQLPNHGSAMPENVGEISSQYLAHRAGMIATCLQFAIAISTSEAVSFITVAATALAFLTSNLDAWKASKYIGRRNGDETYALMRGNGHRHIFLIKNTSANALNLEDLAASSVTKYNWFGSSDGYIVVFSALAWLALAIYACTLDKGIGGLIAIMAIGTVANILTASAARSPAAHGIPLVQKSTHSGEKVMTVLQELEDQEPGYGQHLLKTFFSGPLRDNDSKWWADKKEA</sequence>
<reference evidence="2" key="1">
    <citation type="journal article" date="2020" name="Stud. Mycol.">
        <title>101 Dothideomycetes genomes: a test case for predicting lifestyles and emergence of pathogens.</title>
        <authorList>
            <person name="Haridas S."/>
            <person name="Albert R."/>
            <person name="Binder M."/>
            <person name="Bloem J."/>
            <person name="Labutti K."/>
            <person name="Salamov A."/>
            <person name="Andreopoulos B."/>
            <person name="Baker S."/>
            <person name="Barry K."/>
            <person name="Bills G."/>
            <person name="Bluhm B."/>
            <person name="Cannon C."/>
            <person name="Castanera R."/>
            <person name="Culley D."/>
            <person name="Daum C."/>
            <person name="Ezra D."/>
            <person name="Gonzalez J."/>
            <person name="Henrissat B."/>
            <person name="Kuo A."/>
            <person name="Liang C."/>
            <person name="Lipzen A."/>
            <person name="Lutzoni F."/>
            <person name="Magnuson J."/>
            <person name="Mondo S."/>
            <person name="Nolan M."/>
            <person name="Ohm R."/>
            <person name="Pangilinan J."/>
            <person name="Park H.-J."/>
            <person name="Ramirez L."/>
            <person name="Alfaro M."/>
            <person name="Sun H."/>
            <person name="Tritt A."/>
            <person name="Yoshinaga Y."/>
            <person name="Zwiers L.-H."/>
            <person name="Turgeon B."/>
            <person name="Goodwin S."/>
            <person name="Spatafora J."/>
            <person name="Crous P."/>
            <person name="Grigoriev I."/>
        </authorList>
    </citation>
    <scope>NUCLEOTIDE SEQUENCE</scope>
    <source>
        <strain evidence="2">CBS 627.86</strain>
    </source>
</reference>
<organism evidence="2 3">
    <name type="scientific">Lophiotrema nucula</name>
    <dbReference type="NCBI Taxonomy" id="690887"/>
    <lineage>
        <taxon>Eukaryota</taxon>
        <taxon>Fungi</taxon>
        <taxon>Dikarya</taxon>
        <taxon>Ascomycota</taxon>
        <taxon>Pezizomycotina</taxon>
        <taxon>Dothideomycetes</taxon>
        <taxon>Pleosporomycetidae</taxon>
        <taxon>Pleosporales</taxon>
        <taxon>Lophiotremataceae</taxon>
        <taxon>Lophiotrema</taxon>
    </lineage>
</organism>
<keyword evidence="1" id="KW-0472">Membrane</keyword>
<feature type="transmembrane region" description="Helical" evidence="1">
    <location>
        <begin position="252"/>
        <end position="274"/>
    </location>
</feature>
<gene>
    <name evidence="2" type="ORF">BDV96DRAFT_472140</name>
</gene>
<name>A0A6A5ZIX7_9PLEO</name>
<protein>
    <submittedName>
        <fullName evidence="2">Uncharacterized protein</fullName>
    </submittedName>
</protein>
<evidence type="ECO:0000256" key="1">
    <source>
        <dbReference type="SAM" id="Phobius"/>
    </source>
</evidence>
<accession>A0A6A5ZIX7</accession>
<dbReference type="AlphaFoldDB" id="A0A6A5ZIX7"/>